<evidence type="ECO:0000256" key="3">
    <source>
        <dbReference type="ARBA" id="ARBA00022448"/>
    </source>
</evidence>
<evidence type="ECO:0000256" key="2">
    <source>
        <dbReference type="ARBA" id="ARBA00009142"/>
    </source>
</evidence>
<dbReference type="RefSeq" id="WP_425308106.1">
    <property type="nucleotide sequence ID" value="NZ_CP154795.1"/>
</dbReference>
<keyword evidence="6 8" id="KW-1133">Transmembrane helix</keyword>
<feature type="transmembrane region" description="Helical" evidence="8">
    <location>
        <begin position="103"/>
        <end position="121"/>
    </location>
</feature>
<evidence type="ECO:0000256" key="1">
    <source>
        <dbReference type="ARBA" id="ARBA00004651"/>
    </source>
</evidence>
<evidence type="ECO:0000256" key="5">
    <source>
        <dbReference type="ARBA" id="ARBA00022692"/>
    </source>
</evidence>
<evidence type="ECO:0000256" key="8">
    <source>
        <dbReference type="RuleBase" id="RU363041"/>
    </source>
</evidence>
<sequence>MEPITFALLILAGVGTGLVGYLTGLASLVSYPALLAAGLSPVTANVSNTLGLVGIGIGTTTRAGRKFRGERAHLLRQLGVAAAGGLIGALLLLFGGEGTFESIVPWLIILGSVALLGQPWLRKLRGEADSPVFYLATLFAICVYGGYFGAGAGVIYLAITMIATSEPFGRAMVLKSILLGVTNLVAAVVFIVAAVAFGGPVNWLAALALGLGCFVGGWLGPRIQEYLPEQGLRIFVGLCGFGLAAWLWLR</sequence>
<dbReference type="InterPro" id="IPR002781">
    <property type="entry name" value="TM_pro_TauE-like"/>
</dbReference>
<comment type="similarity">
    <text evidence="2 8">Belongs to the 4-toluene sulfonate uptake permease (TSUP) (TC 2.A.102) family.</text>
</comment>
<evidence type="ECO:0000313" key="9">
    <source>
        <dbReference type="EMBL" id="XAN06675.1"/>
    </source>
</evidence>
<keyword evidence="7 8" id="KW-0472">Membrane</keyword>
<proteinExistence type="inferred from homology"/>
<keyword evidence="3" id="KW-0813">Transport</keyword>
<reference evidence="9 10" key="1">
    <citation type="submission" date="2024-04" db="EMBL/GenBank/DDBJ databases">
        <title>Isolation of an actinomycete strain from pig manure.</title>
        <authorList>
            <person name="Gong T."/>
            <person name="Yu Z."/>
            <person name="An M."/>
            <person name="Wei C."/>
            <person name="Yang W."/>
            <person name="Liu L."/>
        </authorList>
    </citation>
    <scope>NUCLEOTIDE SEQUENCE [LARGE SCALE GENOMIC DNA]</scope>
    <source>
        <strain evidence="9 10">ZF39</strain>
    </source>
</reference>
<keyword evidence="5 8" id="KW-0812">Transmembrane</keyword>
<keyword evidence="4 8" id="KW-1003">Cell membrane</keyword>
<keyword evidence="10" id="KW-1185">Reference proteome</keyword>
<dbReference type="Proteomes" id="UP001442841">
    <property type="component" value="Chromosome"/>
</dbReference>
<dbReference type="PANTHER" id="PTHR30269">
    <property type="entry name" value="TRANSMEMBRANE PROTEIN YFCA"/>
    <property type="match status" value="1"/>
</dbReference>
<feature type="transmembrane region" description="Helical" evidence="8">
    <location>
        <begin position="6"/>
        <end position="26"/>
    </location>
</feature>
<dbReference type="PANTHER" id="PTHR30269:SF0">
    <property type="entry name" value="MEMBRANE TRANSPORTER PROTEIN YFCA-RELATED"/>
    <property type="match status" value="1"/>
</dbReference>
<comment type="subcellular location">
    <subcellularLocation>
        <location evidence="1 8">Cell membrane</location>
        <topology evidence="1 8">Multi-pass membrane protein</topology>
    </subcellularLocation>
</comment>
<name>A0ABZ3FLY0_9ACTN</name>
<dbReference type="InterPro" id="IPR052017">
    <property type="entry name" value="TSUP"/>
</dbReference>
<organism evidence="9 10">
    <name type="scientific">Ammonicoccus fulvus</name>
    <dbReference type="NCBI Taxonomy" id="3138240"/>
    <lineage>
        <taxon>Bacteria</taxon>
        <taxon>Bacillati</taxon>
        <taxon>Actinomycetota</taxon>
        <taxon>Actinomycetes</taxon>
        <taxon>Propionibacteriales</taxon>
        <taxon>Propionibacteriaceae</taxon>
        <taxon>Ammonicoccus</taxon>
    </lineage>
</organism>
<accession>A0ABZ3FLY0</accession>
<feature type="transmembrane region" description="Helical" evidence="8">
    <location>
        <begin position="133"/>
        <end position="159"/>
    </location>
</feature>
<evidence type="ECO:0000256" key="7">
    <source>
        <dbReference type="ARBA" id="ARBA00023136"/>
    </source>
</evidence>
<feature type="transmembrane region" description="Helical" evidence="8">
    <location>
        <begin position="171"/>
        <end position="197"/>
    </location>
</feature>
<evidence type="ECO:0000313" key="10">
    <source>
        <dbReference type="Proteomes" id="UP001442841"/>
    </source>
</evidence>
<evidence type="ECO:0000256" key="6">
    <source>
        <dbReference type="ARBA" id="ARBA00022989"/>
    </source>
</evidence>
<feature type="transmembrane region" description="Helical" evidence="8">
    <location>
        <begin position="232"/>
        <end position="249"/>
    </location>
</feature>
<dbReference type="Pfam" id="PF01925">
    <property type="entry name" value="TauE"/>
    <property type="match status" value="1"/>
</dbReference>
<evidence type="ECO:0000256" key="4">
    <source>
        <dbReference type="ARBA" id="ARBA00022475"/>
    </source>
</evidence>
<feature type="transmembrane region" description="Helical" evidence="8">
    <location>
        <begin position="77"/>
        <end position="96"/>
    </location>
</feature>
<gene>
    <name evidence="9" type="ORF">AADG42_04920</name>
</gene>
<protein>
    <recommendedName>
        <fullName evidence="8">Probable membrane transporter protein</fullName>
    </recommendedName>
</protein>
<dbReference type="EMBL" id="CP154795">
    <property type="protein sequence ID" value="XAN06675.1"/>
    <property type="molecule type" value="Genomic_DNA"/>
</dbReference>
<feature type="transmembrane region" description="Helical" evidence="8">
    <location>
        <begin position="203"/>
        <end position="220"/>
    </location>
</feature>